<dbReference type="Proteomes" id="UP000185924">
    <property type="component" value="Unassembled WGS sequence"/>
</dbReference>
<accession>A0A1N6U5Y7</accession>
<dbReference type="STRING" id="1077936.SAMN05421545_0697"/>
<keyword evidence="1" id="KW-0732">Signal</keyword>
<evidence type="ECO:0000313" key="3">
    <source>
        <dbReference type="Proteomes" id="UP000185924"/>
    </source>
</evidence>
<reference evidence="3" key="1">
    <citation type="submission" date="2017-01" db="EMBL/GenBank/DDBJ databases">
        <authorList>
            <person name="Varghese N."/>
            <person name="Submissions S."/>
        </authorList>
    </citation>
    <scope>NUCLEOTIDE SEQUENCE [LARGE SCALE GENOMIC DNA]</scope>
    <source>
        <strain evidence="3">DM9</strain>
    </source>
</reference>
<feature type="chain" id="PRO_5011958369" evidence="1">
    <location>
        <begin position="28"/>
        <end position="221"/>
    </location>
</feature>
<keyword evidence="3" id="KW-1185">Reference proteome</keyword>
<organism evidence="2 3">
    <name type="scientific">Pontibacter lucknowensis</name>
    <dbReference type="NCBI Taxonomy" id="1077936"/>
    <lineage>
        <taxon>Bacteria</taxon>
        <taxon>Pseudomonadati</taxon>
        <taxon>Bacteroidota</taxon>
        <taxon>Cytophagia</taxon>
        <taxon>Cytophagales</taxon>
        <taxon>Hymenobacteraceae</taxon>
        <taxon>Pontibacter</taxon>
    </lineage>
</organism>
<dbReference type="AlphaFoldDB" id="A0A1N6U5Y7"/>
<sequence>MQSNTLKQNTIPMKLYLSIITCLLALASCGSDSADGNYNRAADDELIDSQIDSDTKTAIDSVARTTDEGAILHPLPDTLTTLLQQRQPQTEVVVLTDQTMSNRRLQVDNPLYLRGNLNGNRHPDYAVQVLQNDSIHILAFLDYGTSQVREMKVAAYPSQQLNDRRYSTLQLKLAPQDSLVRNPRQQQFTNLRTDGVSVLDGNRTTLYLLQNNRFIPFDAQQ</sequence>
<evidence type="ECO:0000256" key="1">
    <source>
        <dbReference type="SAM" id="SignalP"/>
    </source>
</evidence>
<protein>
    <submittedName>
        <fullName evidence="2">Uncharacterized protein</fullName>
    </submittedName>
</protein>
<feature type="signal peptide" evidence="1">
    <location>
        <begin position="1"/>
        <end position="27"/>
    </location>
</feature>
<proteinExistence type="predicted"/>
<gene>
    <name evidence="2" type="ORF">SAMN05421545_0697</name>
</gene>
<dbReference type="PROSITE" id="PS51257">
    <property type="entry name" value="PROKAR_LIPOPROTEIN"/>
    <property type="match status" value="1"/>
</dbReference>
<evidence type="ECO:0000313" key="2">
    <source>
        <dbReference type="EMBL" id="SIQ60990.1"/>
    </source>
</evidence>
<dbReference type="EMBL" id="FTNM01000001">
    <property type="protein sequence ID" value="SIQ60990.1"/>
    <property type="molecule type" value="Genomic_DNA"/>
</dbReference>
<name>A0A1N6U5Y7_9BACT</name>